<gene>
    <name evidence="2" type="ORF">AGI3411_00452</name>
</gene>
<proteinExistence type="predicted"/>
<accession>A0A446C3Z9</accession>
<feature type="signal peptide" evidence="1">
    <location>
        <begin position="1"/>
        <end position="21"/>
    </location>
</feature>
<name>A0A446C3Z9_9BURK</name>
<sequence>MALLSLSASAWHAVLSCSVVAEDCPESGVTVWAVALRQNAARRNATPKHVDDFMKNPIPIEGRKIAVVYGTGMTAEPGFKCGSA</sequence>
<dbReference type="Proteomes" id="UP000289184">
    <property type="component" value="Unassembled WGS sequence"/>
</dbReference>
<reference evidence="2 3" key="1">
    <citation type="submission" date="2018-07" db="EMBL/GenBank/DDBJ databases">
        <authorList>
            <person name="Peeters C."/>
        </authorList>
    </citation>
    <scope>NUCLEOTIDE SEQUENCE [LARGE SCALE GENOMIC DNA]</scope>
    <source>
        <strain evidence="2 3">LMG 3411</strain>
    </source>
</reference>
<dbReference type="EMBL" id="UFQB01000002">
    <property type="protein sequence ID" value="SSW62604.1"/>
    <property type="molecule type" value="Genomic_DNA"/>
</dbReference>
<organism evidence="2 3">
    <name type="scientific">Achromobacter agilis</name>
    <dbReference type="NCBI Taxonomy" id="1353888"/>
    <lineage>
        <taxon>Bacteria</taxon>
        <taxon>Pseudomonadati</taxon>
        <taxon>Pseudomonadota</taxon>
        <taxon>Betaproteobacteria</taxon>
        <taxon>Burkholderiales</taxon>
        <taxon>Alcaligenaceae</taxon>
        <taxon>Achromobacter</taxon>
    </lineage>
</organism>
<protein>
    <submittedName>
        <fullName evidence="2">Uncharacterized protein</fullName>
    </submittedName>
</protein>
<evidence type="ECO:0000256" key="1">
    <source>
        <dbReference type="SAM" id="SignalP"/>
    </source>
</evidence>
<dbReference type="AlphaFoldDB" id="A0A446C3Z9"/>
<keyword evidence="1" id="KW-0732">Signal</keyword>
<evidence type="ECO:0000313" key="3">
    <source>
        <dbReference type="Proteomes" id="UP000289184"/>
    </source>
</evidence>
<evidence type="ECO:0000313" key="2">
    <source>
        <dbReference type="EMBL" id="SSW62604.1"/>
    </source>
</evidence>
<feature type="chain" id="PRO_5019253437" evidence="1">
    <location>
        <begin position="22"/>
        <end position="84"/>
    </location>
</feature>
<keyword evidence="3" id="KW-1185">Reference proteome</keyword>